<gene>
    <name evidence="2" type="ORF">VA7868_02936</name>
</gene>
<dbReference type="InterPro" id="IPR002789">
    <property type="entry name" value="HerA_central"/>
</dbReference>
<name>A0A1M5ZMF7_9VIBR</name>
<dbReference type="Pfam" id="PF01935">
    <property type="entry name" value="DUF87"/>
    <property type="match status" value="1"/>
</dbReference>
<accession>A0A1M5ZMF7</accession>
<organism evidence="2 3">
    <name type="scientific">Vibrio aerogenes CECT 7868</name>
    <dbReference type="NCBI Taxonomy" id="1216006"/>
    <lineage>
        <taxon>Bacteria</taxon>
        <taxon>Pseudomonadati</taxon>
        <taxon>Pseudomonadota</taxon>
        <taxon>Gammaproteobacteria</taxon>
        <taxon>Vibrionales</taxon>
        <taxon>Vibrionaceae</taxon>
        <taxon>Vibrio</taxon>
    </lineage>
</organism>
<dbReference type="OrthoDB" id="5813818at2"/>
<keyword evidence="3" id="KW-1185">Reference proteome</keyword>
<dbReference type="Proteomes" id="UP000184608">
    <property type="component" value="Unassembled WGS sequence"/>
</dbReference>
<evidence type="ECO:0000259" key="1">
    <source>
        <dbReference type="Pfam" id="PF01935"/>
    </source>
</evidence>
<dbReference type="EMBL" id="FQXZ01000032">
    <property type="protein sequence ID" value="SHI25361.1"/>
    <property type="molecule type" value="Genomic_DNA"/>
</dbReference>
<proteinExistence type="predicted"/>
<protein>
    <submittedName>
        <fullName evidence="2">AAA-like domain protein</fullName>
    </submittedName>
</protein>
<evidence type="ECO:0000313" key="3">
    <source>
        <dbReference type="Proteomes" id="UP000184608"/>
    </source>
</evidence>
<dbReference type="SUPFAM" id="SSF52540">
    <property type="entry name" value="P-loop containing nucleoside triphosphate hydrolases"/>
    <property type="match status" value="1"/>
</dbReference>
<feature type="domain" description="Helicase HerA central" evidence="1">
    <location>
        <begin position="8"/>
        <end position="82"/>
    </location>
</feature>
<reference evidence="2 3" key="1">
    <citation type="submission" date="2016-11" db="EMBL/GenBank/DDBJ databases">
        <authorList>
            <person name="Jaros S."/>
            <person name="Januszkiewicz K."/>
            <person name="Wedrychowicz H."/>
        </authorList>
    </citation>
    <scope>NUCLEOTIDE SEQUENCE [LARGE SCALE GENOMIC DNA]</scope>
    <source>
        <strain evidence="2 3">CECT 7868</strain>
    </source>
</reference>
<evidence type="ECO:0000313" key="2">
    <source>
        <dbReference type="EMBL" id="SHI25361.1"/>
    </source>
</evidence>
<dbReference type="STRING" id="1216006.VA7868_02936"/>
<sequence length="218" mass="24623">MEPINNNNRLSNNHAYVVGMSGSGKSSLAKKLLIKPTDQVAIYDPKREYDGLLQGRKIRVYTHPGEFARAMLAGRETGQGFKIAYRPEESGPDDFDLFCKVIWGCGNGKHIKPLKVICEEVAENSKGAGKATGYHGKLLRLGRSYNIHTINLFQRGQEVSKTIIDNCEYGYIMLTKTPKGRRYLEDLTGISETQQSQLKQFEYFKQSGITVERGKIRW</sequence>
<dbReference type="AlphaFoldDB" id="A0A1M5ZMF7"/>
<dbReference type="InterPro" id="IPR027417">
    <property type="entry name" value="P-loop_NTPase"/>
</dbReference>
<dbReference type="RefSeq" id="WP_073604557.1">
    <property type="nucleotide sequence ID" value="NZ_FQXZ01000032.1"/>
</dbReference>
<dbReference type="Gene3D" id="3.40.50.300">
    <property type="entry name" value="P-loop containing nucleotide triphosphate hydrolases"/>
    <property type="match status" value="1"/>
</dbReference>